<evidence type="ECO:0000313" key="1">
    <source>
        <dbReference type="EMBL" id="RNA61446.1"/>
    </source>
</evidence>
<evidence type="ECO:0000313" key="2">
    <source>
        <dbReference type="Proteomes" id="UP000278775"/>
    </source>
</evidence>
<dbReference type="Pfam" id="PF13650">
    <property type="entry name" value="Asp_protease_2"/>
    <property type="match status" value="1"/>
</dbReference>
<dbReference type="RefSeq" id="WP_122635587.1">
    <property type="nucleotide sequence ID" value="NZ_QWIU01000002.1"/>
</dbReference>
<name>A0A3M7TEP1_9FLAO</name>
<dbReference type="EMBL" id="QWIU01000002">
    <property type="protein sequence ID" value="RNA61446.1"/>
    <property type="molecule type" value="Genomic_DNA"/>
</dbReference>
<gene>
    <name evidence="1" type="ORF">D1631_05610</name>
</gene>
<dbReference type="InterPro" id="IPR021109">
    <property type="entry name" value="Peptidase_aspartic_dom_sf"/>
</dbReference>
<organism evidence="1 2">
    <name type="scientific">Chryseobacterium nematophagum</name>
    <dbReference type="NCBI Taxonomy" id="2305228"/>
    <lineage>
        <taxon>Bacteria</taxon>
        <taxon>Pseudomonadati</taxon>
        <taxon>Bacteroidota</taxon>
        <taxon>Flavobacteriia</taxon>
        <taxon>Flavobacteriales</taxon>
        <taxon>Weeksellaceae</taxon>
        <taxon>Chryseobacterium group</taxon>
        <taxon>Chryseobacterium</taxon>
    </lineage>
</organism>
<sequence length="417" mass="48059">MIRKYLFTVVFTLLFPLLVGAKMESDFKRSLDCIFKALKTKNYDEEMKSLFTLDAKIGYFPKGQNDFILPQLLQILPVPTTYSFKEIESRGNSTVVDVCYIVSDKSNFLIQFLFTEENKIIHLSFDNFTNKTLKRQLKKIKILPSPFKSNFSLENKIICVKAFLNWKEELFILDNGYSDFILNSNKKNIQKSGISEDVIKGIGGKAQQMEMAWIDMFNWGGRIWKNDTKVKTAHIPQLKGKGNEIAGIIGYEVLKDKLLTLDYSNQLLEIGFYKDLNHEISEYGKLLMKLPFKIKNNLPVFYVEVNGVTYTMGLDTGATINLMKNKYLSAVENLLYDSEATSITGFNGNIKVTKYKIKETKIGGISYNNMAFSFDDHLLDKYHVDGILGYEFLKKYITVIDFKSNEIRVYAEIKQRM</sequence>
<dbReference type="InterPro" id="IPR034122">
    <property type="entry name" value="Retropepsin-like_bacterial"/>
</dbReference>
<proteinExistence type="predicted"/>
<reference evidence="1 2" key="1">
    <citation type="submission" date="2018-08" db="EMBL/GenBank/DDBJ databases">
        <title>Chryseobacterium nematophagum: a novel matrix digesting pathogen of nematodes.</title>
        <authorList>
            <person name="Page A."/>
            <person name="Roberts M."/>
            <person name="Felix M.-A."/>
            <person name="Weir W."/>
        </authorList>
    </citation>
    <scope>NUCLEOTIDE SEQUENCE [LARGE SCALE GENOMIC DNA]</scope>
    <source>
        <strain evidence="1 2">JUb129</strain>
    </source>
</reference>
<dbReference type="SUPFAM" id="SSF50630">
    <property type="entry name" value="Acid proteases"/>
    <property type="match status" value="1"/>
</dbReference>
<protein>
    <recommendedName>
        <fullName evidence="3">Peptidase A2 domain-containing protein</fullName>
    </recommendedName>
</protein>
<comment type="caution">
    <text evidence="1">The sequence shown here is derived from an EMBL/GenBank/DDBJ whole genome shotgun (WGS) entry which is preliminary data.</text>
</comment>
<dbReference type="OrthoDB" id="3521766at2"/>
<dbReference type="AlphaFoldDB" id="A0A3M7TEP1"/>
<dbReference type="CDD" id="cd05483">
    <property type="entry name" value="retropepsin_like_bacteria"/>
    <property type="match status" value="1"/>
</dbReference>
<dbReference type="Gene3D" id="2.40.70.10">
    <property type="entry name" value="Acid Proteases"/>
    <property type="match status" value="1"/>
</dbReference>
<dbReference type="Proteomes" id="UP000278775">
    <property type="component" value="Unassembled WGS sequence"/>
</dbReference>
<accession>A0A3M7TEP1</accession>
<evidence type="ECO:0008006" key="3">
    <source>
        <dbReference type="Google" id="ProtNLM"/>
    </source>
</evidence>